<feature type="transmembrane region" description="Helical" evidence="2">
    <location>
        <begin position="240"/>
        <end position="259"/>
    </location>
</feature>
<keyword evidence="2" id="KW-0812">Transmembrane</keyword>
<comment type="caution">
    <text evidence="3">The sequence shown here is derived from an EMBL/GenBank/DDBJ whole genome shotgun (WGS) entry which is preliminary data.</text>
</comment>
<evidence type="ECO:0008006" key="5">
    <source>
        <dbReference type="Google" id="ProtNLM"/>
    </source>
</evidence>
<keyword evidence="2" id="KW-1133">Transmembrane helix</keyword>
<feature type="transmembrane region" description="Helical" evidence="2">
    <location>
        <begin position="12"/>
        <end position="29"/>
    </location>
</feature>
<organism evidence="3 4">
    <name type="scientific">Actinorhabdospora filicis</name>
    <dbReference type="NCBI Taxonomy" id="1785913"/>
    <lineage>
        <taxon>Bacteria</taxon>
        <taxon>Bacillati</taxon>
        <taxon>Actinomycetota</taxon>
        <taxon>Actinomycetes</taxon>
        <taxon>Micromonosporales</taxon>
        <taxon>Micromonosporaceae</taxon>
        <taxon>Actinorhabdospora</taxon>
    </lineage>
</organism>
<keyword evidence="2" id="KW-0472">Membrane</keyword>
<dbReference type="AlphaFoldDB" id="A0A9W6WB46"/>
<feature type="transmembrane region" description="Helical" evidence="2">
    <location>
        <begin position="271"/>
        <end position="292"/>
    </location>
</feature>
<gene>
    <name evidence="3" type="ORF">Afil01_31420</name>
</gene>
<keyword evidence="4" id="KW-1185">Reference proteome</keyword>
<name>A0A9W6WB46_9ACTN</name>
<dbReference type="RefSeq" id="WP_285663493.1">
    <property type="nucleotide sequence ID" value="NZ_BSTX01000002.1"/>
</dbReference>
<evidence type="ECO:0000256" key="1">
    <source>
        <dbReference type="SAM" id="MobiDB-lite"/>
    </source>
</evidence>
<feature type="transmembrane region" description="Helical" evidence="2">
    <location>
        <begin position="215"/>
        <end position="234"/>
    </location>
</feature>
<proteinExistence type="predicted"/>
<accession>A0A9W6WB46</accession>
<evidence type="ECO:0000256" key="2">
    <source>
        <dbReference type="SAM" id="Phobius"/>
    </source>
</evidence>
<reference evidence="3" key="1">
    <citation type="submission" date="2023-03" db="EMBL/GenBank/DDBJ databases">
        <title>Actinorhabdospora filicis NBRC 111898.</title>
        <authorList>
            <person name="Ichikawa N."/>
            <person name="Sato H."/>
            <person name="Tonouchi N."/>
        </authorList>
    </citation>
    <scope>NUCLEOTIDE SEQUENCE</scope>
    <source>
        <strain evidence="3">NBRC 111898</strain>
    </source>
</reference>
<sequence>MSTRGRRIVVRLVWWGCIIALGMAVPWWLPRVAPAIEPHLIPAAHVMDADDECVVVDEETGEVTCAGDFFGIEGWIATQLGRGMRSLTGAVGKQTLELRPEALDLMAPDDPSGFHGLSFGIARGGVALLLTVGGLWLMSHETLQNRFTLKDLAPRVVLGVIGMELSLRVLAWTIAHTNAVIDAILDTGLAGVGEEDVGRTIMGSVRPGSVTGDSWLTITLLLGIVIMLTFLILGVVFRTLVLTLLAIVAPVALVSYVLPFTAGFARLWWRVLGACVISAIAQAMVLVLWFNLFFSENRRGDLVPSSENLGPYIARGTILILLLMMHKALSIPMKRALAPIGGNPLGPVGQFVRGLLVAKTFGLAGGGLRAARATTATAAAPVAGAEAPASDSIAAPQQESSEPSHPAMRYVPVEDLHGAVTPRRRLGADEYRPRKPFLSPAPPLPPSASSGSSR</sequence>
<feature type="region of interest" description="Disordered" evidence="1">
    <location>
        <begin position="386"/>
        <end position="454"/>
    </location>
</feature>
<protein>
    <recommendedName>
        <fullName evidence="5">TrbL/VirB6 plasmid conjugal transfer protein</fullName>
    </recommendedName>
</protein>
<feature type="transmembrane region" description="Helical" evidence="2">
    <location>
        <begin position="114"/>
        <end position="137"/>
    </location>
</feature>
<dbReference type="EMBL" id="BSTX01000002">
    <property type="protein sequence ID" value="GLZ78335.1"/>
    <property type="molecule type" value="Genomic_DNA"/>
</dbReference>
<dbReference type="Proteomes" id="UP001165079">
    <property type="component" value="Unassembled WGS sequence"/>
</dbReference>
<evidence type="ECO:0000313" key="3">
    <source>
        <dbReference type="EMBL" id="GLZ78335.1"/>
    </source>
</evidence>
<evidence type="ECO:0000313" key="4">
    <source>
        <dbReference type="Proteomes" id="UP001165079"/>
    </source>
</evidence>